<dbReference type="SUPFAM" id="SSF109998">
    <property type="entry name" value="Triger factor/SurA peptide-binding domain-like"/>
    <property type="match status" value="1"/>
</dbReference>
<dbReference type="InterPro" id="IPR036611">
    <property type="entry name" value="Trigger_fac_ribosome-bd_sf"/>
</dbReference>
<dbReference type="PROSITE" id="PS50059">
    <property type="entry name" value="FKBP_PPIASE"/>
    <property type="match status" value="1"/>
</dbReference>
<name>A0A2T0ZVT9_9ACTN</name>
<comment type="subcellular location">
    <subcellularLocation>
        <location evidence="11">Cytoplasm</location>
    </subcellularLocation>
    <text evidence="11">About half TF is bound to the ribosome near the polypeptide exit tunnel while the other half is free in the cytoplasm.</text>
</comment>
<dbReference type="InterPro" id="IPR046357">
    <property type="entry name" value="PPIase_dom_sf"/>
</dbReference>
<comment type="caution">
    <text evidence="16">The sequence shown here is derived from an EMBL/GenBank/DDBJ whole genome shotgun (WGS) entry which is preliminary data.</text>
</comment>
<evidence type="ECO:0000256" key="10">
    <source>
        <dbReference type="ARBA" id="ARBA00029986"/>
    </source>
</evidence>
<dbReference type="SUPFAM" id="SSF54534">
    <property type="entry name" value="FKBP-like"/>
    <property type="match status" value="1"/>
</dbReference>
<keyword evidence="7 11" id="KW-0143">Chaperone</keyword>
<dbReference type="Pfam" id="PF00254">
    <property type="entry name" value="FKBP_C"/>
    <property type="match status" value="1"/>
</dbReference>
<dbReference type="RefSeq" id="WP_106350268.1">
    <property type="nucleotide sequence ID" value="NZ_PVUE01000017.1"/>
</dbReference>
<comment type="function">
    <text evidence="11">Involved in protein export. Acts as a chaperone by maintaining the newly synthesized protein in an open conformation. Functions as a peptidyl-prolyl cis-trans isomerase.</text>
</comment>
<dbReference type="Proteomes" id="UP000237752">
    <property type="component" value="Unassembled WGS sequence"/>
</dbReference>
<dbReference type="PANTHER" id="PTHR30560">
    <property type="entry name" value="TRIGGER FACTOR CHAPERONE AND PEPTIDYL-PROLYL CIS/TRANS ISOMERASE"/>
    <property type="match status" value="1"/>
</dbReference>
<dbReference type="EC" id="5.2.1.8" evidence="3 11"/>
<keyword evidence="6 11" id="KW-0697">Rotamase</keyword>
<keyword evidence="8 11" id="KW-0413">Isomerase</keyword>
<dbReference type="InterPro" id="IPR005215">
    <property type="entry name" value="Trig_fac"/>
</dbReference>
<dbReference type="Pfam" id="PF05698">
    <property type="entry name" value="Trigger_C"/>
    <property type="match status" value="1"/>
</dbReference>
<dbReference type="GO" id="GO:0005737">
    <property type="term" value="C:cytoplasm"/>
    <property type="evidence" value="ECO:0007669"/>
    <property type="project" value="UniProtKB-SubCell"/>
</dbReference>
<evidence type="ECO:0000256" key="3">
    <source>
        <dbReference type="ARBA" id="ARBA00013194"/>
    </source>
</evidence>
<evidence type="ECO:0000256" key="13">
    <source>
        <dbReference type="RuleBase" id="RU003914"/>
    </source>
</evidence>
<dbReference type="Pfam" id="PF05697">
    <property type="entry name" value="Trigger_N"/>
    <property type="match status" value="1"/>
</dbReference>
<evidence type="ECO:0000256" key="6">
    <source>
        <dbReference type="ARBA" id="ARBA00023110"/>
    </source>
</evidence>
<proteinExistence type="inferred from homology"/>
<evidence type="ECO:0000256" key="12">
    <source>
        <dbReference type="PROSITE-ProRule" id="PRU00277"/>
    </source>
</evidence>
<dbReference type="Gene3D" id="3.30.70.1050">
    <property type="entry name" value="Trigger factor ribosome-binding domain"/>
    <property type="match status" value="1"/>
</dbReference>
<comment type="domain">
    <text evidence="11">Consists of 3 domains; the N-terminus binds the ribosome, the middle domain has PPIase activity, while the C-terminus has intrinsic chaperone activity on its own.</text>
</comment>
<dbReference type="EMBL" id="PVUE01000017">
    <property type="protein sequence ID" value="PRZ40414.1"/>
    <property type="molecule type" value="Genomic_DNA"/>
</dbReference>
<organism evidence="16 17">
    <name type="scientific">Antricoccus suffuscus</name>
    <dbReference type="NCBI Taxonomy" id="1629062"/>
    <lineage>
        <taxon>Bacteria</taxon>
        <taxon>Bacillati</taxon>
        <taxon>Actinomycetota</taxon>
        <taxon>Actinomycetes</taxon>
        <taxon>Geodermatophilales</taxon>
        <taxon>Antricoccaceae</taxon>
        <taxon>Antricoccus</taxon>
    </lineage>
</organism>
<evidence type="ECO:0000256" key="9">
    <source>
        <dbReference type="ARBA" id="ARBA00023306"/>
    </source>
</evidence>
<reference evidence="16 17" key="1">
    <citation type="submission" date="2018-03" db="EMBL/GenBank/DDBJ databases">
        <title>Genomic Encyclopedia of Archaeal and Bacterial Type Strains, Phase II (KMG-II): from individual species to whole genera.</title>
        <authorList>
            <person name="Goeker M."/>
        </authorList>
    </citation>
    <scope>NUCLEOTIDE SEQUENCE [LARGE SCALE GENOMIC DNA]</scope>
    <source>
        <strain evidence="16 17">DSM 100065</strain>
    </source>
</reference>
<evidence type="ECO:0000256" key="5">
    <source>
        <dbReference type="ARBA" id="ARBA00022618"/>
    </source>
</evidence>
<evidence type="ECO:0000256" key="4">
    <source>
        <dbReference type="ARBA" id="ARBA00016902"/>
    </source>
</evidence>
<keyword evidence="5 11" id="KW-0132">Cell division</keyword>
<dbReference type="GO" id="GO:0043022">
    <property type="term" value="F:ribosome binding"/>
    <property type="evidence" value="ECO:0007669"/>
    <property type="project" value="TreeGrafter"/>
</dbReference>
<dbReference type="PIRSF" id="PIRSF003095">
    <property type="entry name" value="Trigger_factor"/>
    <property type="match status" value="1"/>
</dbReference>
<dbReference type="Gene3D" id="1.10.3120.10">
    <property type="entry name" value="Trigger factor, C-terminal domain"/>
    <property type="match status" value="1"/>
</dbReference>
<dbReference type="GO" id="GO:0043335">
    <property type="term" value="P:protein unfolding"/>
    <property type="evidence" value="ECO:0007669"/>
    <property type="project" value="TreeGrafter"/>
</dbReference>
<dbReference type="InterPro" id="IPR008880">
    <property type="entry name" value="Trigger_fac_C"/>
</dbReference>
<evidence type="ECO:0000313" key="16">
    <source>
        <dbReference type="EMBL" id="PRZ40414.1"/>
    </source>
</evidence>
<keyword evidence="9 11" id="KW-0131">Cell cycle</keyword>
<evidence type="ECO:0000256" key="2">
    <source>
        <dbReference type="ARBA" id="ARBA00005464"/>
    </source>
</evidence>
<protein>
    <recommendedName>
        <fullName evidence="4 11">Trigger factor</fullName>
        <shortName evidence="11">TF</shortName>
        <ecNumber evidence="3 11">5.2.1.8</ecNumber>
    </recommendedName>
    <alternativeName>
        <fullName evidence="10 11">PPIase</fullName>
    </alternativeName>
</protein>
<dbReference type="HAMAP" id="MF_00303">
    <property type="entry name" value="Trigger_factor_Tig"/>
    <property type="match status" value="1"/>
</dbReference>
<accession>A0A2T0ZVT9</accession>
<evidence type="ECO:0000313" key="17">
    <source>
        <dbReference type="Proteomes" id="UP000237752"/>
    </source>
</evidence>
<dbReference type="InterPro" id="IPR001179">
    <property type="entry name" value="PPIase_FKBP_dom"/>
</dbReference>
<dbReference type="InterPro" id="IPR037041">
    <property type="entry name" value="Trigger_fac_C_sf"/>
</dbReference>
<sequence>MKSTVDHLSSTRVKLAVEVTFDEIKDSFDAAYKKLGSQVRVPGFRPGKVPPRVLEQRLGRGAVLDEVINSALPDKYTEAMQEAELHPLGQPEVAVDEVGDNEFKFTAEVDVRPEIEIPDYSSVEVTVDDVAVEDSEVDEQVESLRDRFSTLTGVKRAAQDGDFVSIDLIAKLDGEEVEGGSASGLSYEIGSGQLVEGIDEALIGLSVDEEKTFTTSLVAGDKAGEESEVTVTVKSIKEKELPEVDDDFAQLASEFDTLDELKADLRTRLERVKDFQRIGAARDKVVEALLEKVEFDLPEAALKAEVEAREHDAVHSFDHNEEALNKWIDEQGKTREEFDAETKENAEKSLRAQLLLDTIADKEEIGVDDNELTQYLVQQAQRYQMAPQEFADEIAKANQVGALVSDVRRNKALAQILEGATVKEESGKVLDLDAIQAEAAKSLGQTVNVGDDGAEVVDAESVDADPTDDVPQSADASAVSAEIPTTTEDK</sequence>
<keyword evidence="11" id="KW-0963">Cytoplasm</keyword>
<evidence type="ECO:0000256" key="14">
    <source>
        <dbReference type="SAM" id="MobiDB-lite"/>
    </source>
</evidence>
<dbReference type="OrthoDB" id="9767721at2"/>
<feature type="compositionally biased region" description="Acidic residues" evidence="14">
    <location>
        <begin position="459"/>
        <end position="468"/>
    </location>
</feature>
<dbReference type="AlphaFoldDB" id="A0A2T0ZVT9"/>
<dbReference type="NCBIfam" id="TIGR00115">
    <property type="entry name" value="tig"/>
    <property type="match status" value="1"/>
</dbReference>
<comment type="catalytic activity">
    <reaction evidence="1 11 12">
        <text>[protein]-peptidylproline (omega=180) = [protein]-peptidylproline (omega=0)</text>
        <dbReference type="Rhea" id="RHEA:16237"/>
        <dbReference type="Rhea" id="RHEA-COMP:10747"/>
        <dbReference type="Rhea" id="RHEA-COMP:10748"/>
        <dbReference type="ChEBI" id="CHEBI:83833"/>
        <dbReference type="ChEBI" id="CHEBI:83834"/>
        <dbReference type="EC" id="5.2.1.8"/>
    </reaction>
</comment>
<evidence type="ECO:0000256" key="8">
    <source>
        <dbReference type="ARBA" id="ARBA00023235"/>
    </source>
</evidence>
<dbReference type="GO" id="GO:0003755">
    <property type="term" value="F:peptidyl-prolyl cis-trans isomerase activity"/>
    <property type="evidence" value="ECO:0007669"/>
    <property type="project" value="UniProtKB-UniRule"/>
</dbReference>
<dbReference type="InterPro" id="IPR008881">
    <property type="entry name" value="Trigger_fac_ribosome-bd_bac"/>
</dbReference>
<dbReference type="GO" id="GO:0051301">
    <property type="term" value="P:cell division"/>
    <property type="evidence" value="ECO:0007669"/>
    <property type="project" value="UniProtKB-KW"/>
</dbReference>
<evidence type="ECO:0000256" key="7">
    <source>
        <dbReference type="ARBA" id="ARBA00023186"/>
    </source>
</evidence>
<comment type="similarity">
    <text evidence="2 11 13">Belongs to the FKBP-type PPIase family. Tig subfamily.</text>
</comment>
<dbReference type="GO" id="GO:0044183">
    <property type="term" value="F:protein folding chaperone"/>
    <property type="evidence" value="ECO:0007669"/>
    <property type="project" value="TreeGrafter"/>
</dbReference>
<keyword evidence="17" id="KW-1185">Reference proteome</keyword>
<dbReference type="GO" id="GO:0051083">
    <property type="term" value="P:'de novo' cotranslational protein folding"/>
    <property type="evidence" value="ECO:0007669"/>
    <property type="project" value="TreeGrafter"/>
</dbReference>
<feature type="region of interest" description="Disordered" evidence="14">
    <location>
        <begin position="459"/>
        <end position="490"/>
    </location>
</feature>
<dbReference type="Gene3D" id="3.10.50.40">
    <property type="match status" value="1"/>
</dbReference>
<evidence type="ECO:0000256" key="1">
    <source>
        <dbReference type="ARBA" id="ARBA00000971"/>
    </source>
</evidence>
<gene>
    <name evidence="11" type="primary">tig</name>
    <name evidence="16" type="ORF">CLV47_11749</name>
</gene>
<dbReference type="SUPFAM" id="SSF102735">
    <property type="entry name" value="Trigger factor ribosome-binding domain"/>
    <property type="match status" value="1"/>
</dbReference>
<evidence type="ECO:0000259" key="15">
    <source>
        <dbReference type="PROSITE" id="PS50059"/>
    </source>
</evidence>
<dbReference type="PANTHER" id="PTHR30560:SF3">
    <property type="entry name" value="TRIGGER FACTOR-LIKE PROTEIN TIG, CHLOROPLASTIC"/>
    <property type="match status" value="1"/>
</dbReference>
<dbReference type="InterPro" id="IPR027304">
    <property type="entry name" value="Trigger_fact/SurA_dom_sf"/>
</dbReference>
<dbReference type="GO" id="GO:0015031">
    <property type="term" value="P:protein transport"/>
    <property type="evidence" value="ECO:0007669"/>
    <property type="project" value="UniProtKB-UniRule"/>
</dbReference>
<evidence type="ECO:0000256" key="11">
    <source>
        <dbReference type="HAMAP-Rule" id="MF_00303"/>
    </source>
</evidence>
<feature type="domain" description="PPIase FKBP-type" evidence="15">
    <location>
        <begin position="161"/>
        <end position="231"/>
    </location>
</feature>